<proteinExistence type="predicted"/>
<evidence type="ECO:0000313" key="1">
    <source>
        <dbReference type="Proteomes" id="UP000694863"/>
    </source>
</evidence>
<dbReference type="RefSeq" id="XP_045146242.1">
    <property type="nucleotide sequence ID" value="XM_045290307.1"/>
</dbReference>
<gene>
    <name evidence="2" type="primary">PRR36</name>
</gene>
<reference evidence="2" key="1">
    <citation type="submission" date="2025-08" db="UniProtKB">
        <authorList>
            <consortium name="RefSeq"/>
        </authorList>
    </citation>
    <scope>IDENTIFICATION</scope>
</reference>
<keyword evidence="1" id="KW-1185">Reference proteome</keyword>
<protein>
    <submittedName>
        <fullName evidence="2">Proline-rich protein 36</fullName>
    </submittedName>
</protein>
<sequence length="838" mass="83373">MDKRDKSKAGATARTPGSRPPGLPTPKPPGSPRPPPPVTAAALRVLGAAGRRPQAERVGGMAGTTLPEAAGRVGPSRSAGAGPRSLASRPPAAARAERAPAKAPGPGSISSPARASGASRPGPPSQKGLQPPAGEPVARAKAPEAPRRSSLSAGARRDSSGPIPGASSPAIARRSRVPEVEAALSVRQRRPTEVPARRSVSSASELSPATKKRPSAGGGLQRPVMRPLSSSATPGPPSASSGTSPRGMPRPQAHPSQPKSKGPQALRPPLATPLRKATASGRSQSSPLTSSFRGPGPRQAQTPQVTGSPLPATLPPSPTSPPQSSLPVQALSSPQTTSSPLSLTKLRHTPPPPVQPSATLPPPAPPSPSVTPPVQAPPTFQDTTSPQATSTSEAPFPPVSRPLQSMPPTQPSLLVPARPSPLATPPLAPLGTATPPPLAPLSVTSPRNPPSPLATPSLQAFSSSLTQSSTQSLPSLSVPSPQATPPMQDCPVQASLHDVPPLDTPLLEAPPFQASQTVLESPSPLATPLPPQATPSTLAAYLKTPSSLISGPQEAPPSPPASPLLALRRPPTPGPDTPNPGPRLTLALNPAPPPPPSRSPSSTLSGPDLAGHSSSATSTPEELRGYDSGPEGSAAVSPPADAELAACHPAAWSRGPAASLAGRCAPGAPLQWPPVAGSGSADGLCTIYEADGPETAPPVPGSLDPGAGAGGGKAAAAAAAAVVTGVAPRSPKPARLGELPLGALQASVVQHLLSRTLLLAATEGATGGGGRDSGAAGGGSGAGGARAALSDAELGRWAELLSPLDESRASITSVTSFSPDDVASPQGDWTVVEVETFH</sequence>
<organism evidence="1 2">
    <name type="scientific">Echinops telfairi</name>
    <name type="common">Lesser hedgehog tenrec</name>
    <dbReference type="NCBI Taxonomy" id="9371"/>
    <lineage>
        <taxon>Eukaryota</taxon>
        <taxon>Metazoa</taxon>
        <taxon>Chordata</taxon>
        <taxon>Craniata</taxon>
        <taxon>Vertebrata</taxon>
        <taxon>Euteleostomi</taxon>
        <taxon>Mammalia</taxon>
        <taxon>Eutheria</taxon>
        <taxon>Afrotheria</taxon>
        <taxon>Tenrecidae</taxon>
        <taxon>Tenrecinae</taxon>
        <taxon>Echinops</taxon>
    </lineage>
</organism>
<dbReference type="Proteomes" id="UP000694863">
    <property type="component" value="Unplaced"/>
</dbReference>
<evidence type="ECO:0000313" key="2">
    <source>
        <dbReference type="RefSeq" id="XP_045146242.1"/>
    </source>
</evidence>
<name>A0AC55D3B7_ECHTE</name>
<accession>A0AC55D3B7</accession>